<proteinExistence type="predicted"/>
<evidence type="ECO:0000313" key="4">
    <source>
        <dbReference type="EMBL" id="QOQ87831.1"/>
    </source>
</evidence>
<name>A0A7M1LHN0_9BACT</name>
<evidence type="ECO:0000256" key="2">
    <source>
        <dbReference type="PROSITE-ProRule" id="PRU00335"/>
    </source>
</evidence>
<feature type="DNA-binding region" description="H-T-H motif" evidence="2">
    <location>
        <begin position="34"/>
        <end position="53"/>
    </location>
</feature>
<dbReference type="SUPFAM" id="SSF46689">
    <property type="entry name" value="Homeodomain-like"/>
    <property type="match status" value="1"/>
</dbReference>
<dbReference type="InterPro" id="IPR009057">
    <property type="entry name" value="Homeodomain-like_sf"/>
</dbReference>
<dbReference type="GO" id="GO:0003677">
    <property type="term" value="F:DNA binding"/>
    <property type="evidence" value="ECO:0007669"/>
    <property type="project" value="UniProtKB-UniRule"/>
</dbReference>
<dbReference type="InterPro" id="IPR050624">
    <property type="entry name" value="HTH-type_Tx_Regulator"/>
</dbReference>
<dbReference type="OrthoDB" id="5422199at2"/>
<keyword evidence="5" id="KW-1185">Reference proteome</keyword>
<evidence type="ECO:0000259" key="3">
    <source>
        <dbReference type="PROSITE" id="PS50977"/>
    </source>
</evidence>
<dbReference type="RefSeq" id="WP_025802323.1">
    <property type="nucleotide sequence ID" value="NZ_CP053842.1"/>
</dbReference>
<accession>A0A7M1LHN0</accession>
<dbReference type="PANTHER" id="PTHR43479">
    <property type="entry name" value="ACREF/ENVCD OPERON REPRESSOR-RELATED"/>
    <property type="match status" value="1"/>
</dbReference>
<evidence type="ECO:0000313" key="5">
    <source>
        <dbReference type="Proteomes" id="UP000594749"/>
    </source>
</evidence>
<feature type="domain" description="HTH tetR-type" evidence="3">
    <location>
        <begin position="11"/>
        <end position="71"/>
    </location>
</feature>
<dbReference type="Proteomes" id="UP000594749">
    <property type="component" value="Chromosome"/>
</dbReference>
<gene>
    <name evidence="4" type="ORF">IMC76_03240</name>
</gene>
<dbReference type="InterPro" id="IPR001647">
    <property type="entry name" value="HTH_TetR"/>
</dbReference>
<dbReference type="PRINTS" id="PR00455">
    <property type="entry name" value="HTHTETR"/>
</dbReference>
<organism evidence="4 5">
    <name type="scientific">Campylobacter corcagiensis</name>
    <dbReference type="NCBI Taxonomy" id="1448857"/>
    <lineage>
        <taxon>Bacteria</taxon>
        <taxon>Pseudomonadati</taxon>
        <taxon>Campylobacterota</taxon>
        <taxon>Epsilonproteobacteria</taxon>
        <taxon>Campylobacterales</taxon>
        <taxon>Campylobacteraceae</taxon>
        <taxon>Campylobacter</taxon>
    </lineage>
</organism>
<dbReference type="AlphaFoldDB" id="A0A7M1LHN0"/>
<dbReference type="PANTHER" id="PTHR43479:SF11">
    <property type="entry name" value="ACREF_ENVCD OPERON REPRESSOR-RELATED"/>
    <property type="match status" value="1"/>
</dbReference>
<dbReference type="Gene3D" id="1.10.357.10">
    <property type="entry name" value="Tetracycline Repressor, domain 2"/>
    <property type="match status" value="1"/>
</dbReference>
<dbReference type="EMBL" id="CP063078">
    <property type="protein sequence ID" value="QOQ87831.1"/>
    <property type="molecule type" value="Genomic_DNA"/>
</dbReference>
<protein>
    <submittedName>
        <fullName evidence="4">TetR/AcrR family transcriptional regulator</fullName>
    </submittedName>
</protein>
<dbReference type="Pfam" id="PF00440">
    <property type="entry name" value="TetR_N"/>
    <property type="match status" value="1"/>
</dbReference>
<dbReference type="Gene3D" id="1.10.10.60">
    <property type="entry name" value="Homeodomain-like"/>
    <property type="match status" value="1"/>
</dbReference>
<keyword evidence="1 2" id="KW-0238">DNA-binding</keyword>
<evidence type="ECO:0000256" key="1">
    <source>
        <dbReference type="ARBA" id="ARBA00023125"/>
    </source>
</evidence>
<dbReference type="PROSITE" id="PS50977">
    <property type="entry name" value="HTH_TETR_2"/>
    <property type="match status" value="1"/>
</dbReference>
<sequence length="210" mass="24482">MVPNLANKRAKFRYNKVLNVGLELFLEKGYNDTSLNDIVERSGGSLSTIYKYFHNKEGLFKAIIANGINRFSDELEKNINLNDSLLLEEFLYKFGHSYFISIFSSKSIAFFKLVLSECFNRDTIAIGRDFVRDIDTFMSGRLTEFFKNDPDMMKFSSDELMNYASFFTYLAREPYFTNALFYGIEPNLTDNQLENHLKNIIKIFLYGILK</sequence>
<reference evidence="4 5" key="1">
    <citation type="submission" date="2020-10" db="EMBL/GenBank/DDBJ databases">
        <title>Campylobacter and Helicobacter PacBio genomes.</title>
        <authorList>
            <person name="Lane C."/>
        </authorList>
    </citation>
    <scope>NUCLEOTIDE SEQUENCE [LARGE SCALE GENOMIC DNA]</scope>
    <source>
        <strain evidence="4 5">2016D-0077</strain>
    </source>
</reference>